<reference evidence="1" key="1">
    <citation type="submission" date="2020-05" db="EMBL/GenBank/DDBJ databases">
        <title>Mycena genomes resolve the evolution of fungal bioluminescence.</title>
        <authorList>
            <person name="Tsai I.J."/>
        </authorList>
    </citation>
    <scope>NUCLEOTIDE SEQUENCE</scope>
    <source>
        <strain evidence="1">160909Yilan</strain>
    </source>
</reference>
<gene>
    <name evidence="1" type="ORF">MSAN_00961600</name>
</gene>
<accession>A0A8H6YYF6</accession>
<keyword evidence="2" id="KW-1185">Reference proteome</keyword>
<comment type="caution">
    <text evidence="1">The sequence shown here is derived from an EMBL/GenBank/DDBJ whole genome shotgun (WGS) entry which is preliminary data.</text>
</comment>
<dbReference type="AlphaFoldDB" id="A0A8H6YYF6"/>
<dbReference type="OrthoDB" id="3893071at2759"/>
<proteinExistence type="predicted"/>
<name>A0A8H6YYF6_9AGAR</name>
<dbReference type="Proteomes" id="UP000623467">
    <property type="component" value="Unassembled WGS sequence"/>
</dbReference>
<organism evidence="1 2">
    <name type="scientific">Mycena sanguinolenta</name>
    <dbReference type="NCBI Taxonomy" id="230812"/>
    <lineage>
        <taxon>Eukaryota</taxon>
        <taxon>Fungi</taxon>
        <taxon>Dikarya</taxon>
        <taxon>Basidiomycota</taxon>
        <taxon>Agaricomycotina</taxon>
        <taxon>Agaricomycetes</taxon>
        <taxon>Agaricomycetidae</taxon>
        <taxon>Agaricales</taxon>
        <taxon>Marasmiineae</taxon>
        <taxon>Mycenaceae</taxon>
        <taxon>Mycena</taxon>
    </lineage>
</organism>
<dbReference type="EMBL" id="JACAZH010000006">
    <property type="protein sequence ID" value="KAF7367024.1"/>
    <property type="molecule type" value="Genomic_DNA"/>
</dbReference>
<sequence length="194" mass="22165">MYPTSLKAWDRLGYSRDIINLRAPPDVYPVFQILDLLKEIDAPWLVPAIMYLGCSNPIQRILDGVALGGPPELTPEKRVILIACPEQALGVESVLRFLKQRFPGCRAPEKCNTELLQLSVFIAENWSACRFPLEIWEESDWEVVAGDLCAECIGQCRKMHAKGRQEFWDRMPSIFGLNCKWYELEKLKKAALKP</sequence>
<evidence type="ECO:0000313" key="1">
    <source>
        <dbReference type="EMBL" id="KAF7367024.1"/>
    </source>
</evidence>
<evidence type="ECO:0000313" key="2">
    <source>
        <dbReference type="Proteomes" id="UP000623467"/>
    </source>
</evidence>
<protein>
    <submittedName>
        <fullName evidence="1">Uncharacterized protein</fullName>
    </submittedName>
</protein>